<dbReference type="PANTHER" id="PTHR43319:SF3">
    <property type="entry name" value="BETA-LACTAMASE-RELATED DOMAIN-CONTAINING PROTEIN"/>
    <property type="match status" value="1"/>
</dbReference>
<feature type="domain" description="Beta-lactamase-related" evidence="1">
    <location>
        <begin position="15"/>
        <end position="373"/>
    </location>
</feature>
<organism evidence="2 3">
    <name type="scientific">Coniochaeta ligniaria NRRL 30616</name>
    <dbReference type="NCBI Taxonomy" id="1408157"/>
    <lineage>
        <taxon>Eukaryota</taxon>
        <taxon>Fungi</taxon>
        <taxon>Dikarya</taxon>
        <taxon>Ascomycota</taxon>
        <taxon>Pezizomycotina</taxon>
        <taxon>Sordariomycetes</taxon>
        <taxon>Sordariomycetidae</taxon>
        <taxon>Coniochaetales</taxon>
        <taxon>Coniochaetaceae</taxon>
        <taxon>Coniochaeta</taxon>
    </lineage>
</organism>
<dbReference type="InterPro" id="IPR012338">
    <property type="entry name" value="Beta-lactam/transpept-like"/>
</dbReference>
<evidence type="ECO:0000313" key="3">
    <source>
        <dbReference type="Proteomes" id="UP000182658"/>
    </source>
</evidence>
<protein>
    <submittedName>
        <fullName evidence="2">Beta-lactamase</fullName>
    </submittedName>
</protein>
<dbReference type="Pfam" id="PF00144">
    <property type="entry name" value="Beta-lactamase"/>
    <property type="match status" value="1"/>
</dbReference>
<sequence>MALVHGTVDPAFAELRDLFQGFLDSGEELGASISVNLAGRDLVNIWGGHADADRTRPWDESTIVNVFSTTKTVTSLAVLMLIDRGLISANDKVAKYWPEFAANGKQDVEVRHLLSHTSGVPGWDDPMAVEDLFDFDKAASKLAAQSPWWTPGTESGYHSWTFGYLLGTLVRRAAGKTLKAFISEEIAGPLQADFQLGAKEEDWSRVSNVIPPPAPDGTLPFDPTSIAAKVMLNPVPDANVANTPQWRQAEIGSANGHTNAHTVSRILSAVTLGGTVDGHRLLRPDTIDLIFVEQAKGVDLVTGAHMRHGIGYGITGDGDTLVDSMLPRGRVCFWGGWGGSMAIMDLDRQLTIAYTMNKMENVGLANKAARAYLAAIYKAVAGKTTQ</sequence>
<dbReference type="AlphaFoldDB" id="A0A1J7ILH5"/>
<dbReference type="Proteomes" id="UP000182658">
    <property type="component" value="Unassembled WGS sequence"/>
</dbReference>
<keyword evidence="3" id="KW-1185">Reference proteome</keyword>
<dbReference type="EMBL" id="KV875099">
    <property type="protein sequence ID" value="OIW28123.1"/>
    <property type="molecule type" value="Genomic_DNA"/>
</dbReference>
<name>A0A1J7ILH5_9PEZI</name>
<accession>A0A1J7ILH5</accession>
<reference evidence="2 3" key="1">
    <citation type="submission" date="2016-10" db="EMBL/GenBank/DDBJ databases">
        <title>Draft genome sequence of Coniochaeta ligniaria NRRL30616, a lignocellulolytic fungus for bioabatement of inhibitors in plant biomass hydrolysates.</title>
        <authorList>
            <consortium name="DOE Joint Genome Institute"/>
            <person name="Jimenez D.J."/>
            <person name="Hector R.E."/>
            <person name="Riley R."/>
            <person name="Sun H."/>
            <person name="Grigoriev I.V."/>
            <person name="Van Elsas J.D."/>
            <person name="Nichols N.N."/>
        </authorList>
    </citation>
    <scope>NUCLEOTIDE SEQUENCE [LARGE SCALE GENOMIC DNA]</scope>
    <source>
        <strain evidence="2 3">NRRL 30616</strain>
    </source>
</reference>
<dbReference type="Gene3D" id="3.40.710.10">
    <property type="entry name" value="DD-peptidase/beta-lactamase superfamily"/>
    <property type="match status" value="1"/>
</dbReference>
<dbReference type="OrthoDB" id="5946976at2759"/>
<dbReference type="InParanoid" id="A0A1J7ILH5"/>
<evidence type="ECO:0000259" key="1">
    <source>
        <dbReference type="Pfam" id="PF00144"/>
    </source>
</evidence>
<dbReference type="InterPro" id="IPR001466">
    <property type="entry name" value="Beta-lactam-related"/>
</dbReference>
<dbReference type="SUPFAM" id="SSF56601">
    <property type="entry name" value="beta-lactamase/transpeptidase-like"/>
    <property type="match status" value="1"/>
</dbReference>
<dbReference type="STRING" id="1408157.A0A1J7ILH5"/>
<proteinExistence type="predicted"/>
<evidence type="ECO:0000313" key="2">
    <source>
        <dbReference type="EMBL" id="OIW28123.1"/>
    </source>
</evidence>
<dbReference type="PANTHER" id="PTHR43319">
    <property type="entry name" value="BETA-LACTAMASE-RELATED"/>
    <property type="match status" value="1"/>
</dbReference>
<gene>
    <name evidence="2" type="ORF">CONLIGDRAFT_580113</name>
</gene>
<dbReference type="InterPro" id="IPR052907">
    <property type="entry name" value="Beta-lactamase/esterase"/>
</dbReference>